<reference evidence="3 4" key="1">
    <citation type="submission" date="2024-03" db="EMBL/GenBank/DDBJ databases">
        <title>Chitinophaga caseinilytica sp. nov., a casein hydrolysing bacterium isolated from forest soil.</title>
        <authorList>
            <person name="Lee D.S."/>
            <person name="Han D.M."/>
            <person name="Baek J.H."/>
            <person name="Choi D.G."/>
            <person name="Jeon J.H."/>
            <person name="Jeon C.O."/>
        </authorList>
    </citation>
    <scope>NUCLEOTIDE SEQUENCE [LARGE SCALE GENOMIC DNA]</scope>
    <source>
        <strain evidence="3 4">KACC 19118</strain>
    </source>
</reference>
<organism evidence="3 4">
    <name type="scientific">Chitinophaga caseinilytica</name>
    <dbReference type="NCBI Taxonomy" id="2267521"/>
    <lineage>
        <taxon>Bacteria</taxon>
        <taxon>Pseudomonadati</taxon>
        <taxon>Bacteroidota</taxon>
        <taxon>Chitinophagia</taxon>
        <taxon>Chitinophagales</taxon>
        <taxon>Chitinophagaceae</taxon>
        <taxon>Chitinophaga</taxon>
    </lineage>
</organism>
<keyword evidence="2" id="KW-1133">Transmembrane helix</keyword>
<dbReference type="Proteomes" id="UP001449657">
    <property type="component" value="Chromosome"/>
</dbReference>
<feature type="region of interest" description="Disordered" evidence="1">
    <location>
        <begin position="64"/>
        <end position="83"/>
    </location>
</feature>
<proteinExistence type="predicted"/>
<evidence type="ECO:0000313" key="3">
    <source>
        <dbReference type="EMBL" id="WZN44308.1"/>
    </source>
</evidence>
<keyword evidence="4" id="KW-1185">Reference proteome</keyword>
<protein>
    <submittedName>
        <fullName evidence="3">Uncharacterized protein</fullName>
    </submittedName>
</protein>
<keyword evidence="2" id="KW-0472">Membrane</keyword>
<evidence type="ECO:0000256" key="2">
    <source>
        <dbReference type="SAM" id="Phobius"/>
    </source>
</evidence>
<sequence length="141" mass="16069">MNLFHRFPYFWITAGVCFAGYWLIAIWMGEARWADTESVLQMGLGIAVIIQIFAWAVSARKPMQGPVAHPRDDAPQKKVPGNKQIFPSRDRPSTCITAENYKRLLLPTCHIYTLFSPGGQIILLSRKFFGFFHKGQINLLL</sequence>
<evidence type="ECO:0000256" key="1">
    <source>
        <dbReference type="SAM" id="MobiDB-lite"/>
    </source>
</evidence>
<feature type="transmembrane region" description="Helical" evidence="2">
    <location>
        <begin position="7"/>
        <end position="27"/>
    </location>
</feature>
<dbReference type="EMBL" id="CP150096">
    <property type="protein sequence ID" value="WZN44308.1"/>
    <property type="molecule type" value="Genomic_DNA"/>
</dbReference>
<evidence type="ECO:0000313" key="4">
    <source>
        <dbReference type="Proteomes" id="UP001449657"/>
    </source>
</evidence>
<gene>
    <name evidence="3" type="ORF">WJU22_15525</name>
</gene>
<accession>A0ABZ2YWY8</accession>
<feature type="transmembrane region" description="Helical" evidence="2">
    <location>
        <begin position="39"/>
        <end position="57"/>
    </location>
</feature>
<keyword evidence="2" id="KW-0812">Transmembrane</keyword>
<name>A0ABZ2YWY8_9BACT</name>
<dbReference type="RefSeq" id="WP_341839097.1">
    <property type="nucleotide sequence ID" value="NZ_CP149792.1"/>
</dbReference>